<dbReference type="InterPro" id="IPR036265">
    <property type="entry name" value="HIT-like_sf"/>
</dbReference>
<dbReference type="InterPro" id="IPR011146">
    <property type="entry name" value="HIT-like"/>
</dbReference>
<dbReference type="PROSITE" id="PS51084">
    <property type="entry name" value="HIT_2"/>
    <property type="match status" value="1"/>
</dbReference>
<feature type="active site" description="Tele-AMP-histidine intermediate" evidence="1">
    <location>
        <position position="99"/>
    </location>
</feature>
<evidence type="ECO:0000313" key="5">
    <source>
        <dbReference type="EMBL" id="OGZ46852.1"/>
    </source>
</evidence>
<feature type="domain" description="HIT" evidence="4">
    <location>
        <begin position="6"/>
        <end position="113"/>
    </location>
</feature>
<evidence type="ECO:0000256" key="1">
    <source>
        <dbReference type="PIRSR" id="PIRSR601310-1"/>
    </source>
</evidence>
<accession>A0A1G2G9R0</accession>
<organism evidence="5 6">
    <name type="scientific">Candidatus Ryanbacteria bacterium RIFCSPHIGHO2_02_FULL_45_13b</name>
    <dbReference type="NCBI Taxonomy" id="1802117"/>
    <lineage>
        <taxon>Bacteria</taxon>
        <taxon>Candidatus Ryaniibacteriota</taxon>
    </lineage>
</organism>
<dbReference type="GO" id="GO:0003824">
    <property type="term" value="F:catalytic activity"/>
    <property type="evidence" value="ECO:0007669"/>
    <property type="project" value="InterPro"/>
</dbReference>
<reference evidence="5 6" key="1">
    <citation type="journal article" date="2016" name="Nat. Commun.">
        <title>Thousands of microbial genomes shed light on interconnected biogeochemical processes in an aquifer system.</title>
        <authorList>
            <person name="Anantharaman K."/>
            <person name="Brown C.T."/>
            <person name="Hug L.A."/>
            <person name="Sharon I."/>
            <person name="Castelle C.J."/>
            <person name="Probst A.J."/>
            <person name="Thomas B.C."/>
            <person name="Singh A."/>
            <person name="Wilkins M.J."/>
            <person name="Karaoz U."/>
            <person name="Brodie E.L."/>
            <person name="Williams K.H."/>
            <person name="Hubbard S.S."/>
            <person name="Banfield J.F."/>
        </authorList>
    </citation>
    <scope>NUCLEOTIDE SEQUENCE [LARGE SCALE GENOMIC DNA]</scope>
</reference>
<dbReference type="InterPro" id="IPR019808">
    <property type="entry name" value="Histidine_triad_CS"/>
</dbReference>
<proteinExistence type="predicted"/>
<dbReference type="SUPFAM" id="SSF54197">
    <property type="entry name" value="HIT-like"/>
    <property type="match status" value="1"/>
</dbReference>
<dbReference type="Proteomes" id="UP000176576">
    <property type="component" value="Unassembled WGS sequence"/>
</dbReference>
<dbReference type="Gene3D" id="3.30.428.10">
    <property type="entry name" value="HIT-like"/>
    <property type="match status" value="1"/>
</dbReference>
<evidence type="ECO:0000256" key="3">
    <source>
        <dbReference type="PROSITE-ProRule" id="PRU00464"/>
    </source>
</evidence>
<gene>
    <name evidence="5" type="ORF">A3J54_00105</name>
</gene>
<dbReference type="EMBL" id="MHNN01000005">
    <property type="protein sequence ID" value="OGZ46852.1"/>
    <property type="molecule type" value="Genomic_DNA"/>
</dbReference>
<feature type="short sequence motif" description="Histidine triad motif" evidence="2 3">
    <location>
        <begin position="97"/>
        <end position="101"/>
    </location>
</feature>
<comment type="caution">
    <text evidence="5">The sequence shown here is derived from an EMBL/GenBank/DDBJ whole genome shotgun (WGS) entry which is preliminary data.</text>
</comment>
<dbReference type="STRING" id="1802117.A3J54_00105"/>
<sequence>MERDCVFCDIVLSKIPSEIVRRSNDLVVFKDIKPKAPVHLLIVPTKHVQSIKDLTEEDRMLMSDMIYMARDMAEEQGLEGYRLSVNVGREGGQVVDHLHLHLLGGWSNSQPDL</sequence>
<evidence type="ECO:0000313" key="6">
    <source>
        <dbReference type="Proteomes" id="UP000176576"/>
    </source>
</evidence>
<dbReference type="PRINTS" id="PR00332">
    <property type="entry name" value="HISTRIAD"/>
</dbReference>
<dbReference type="Pfam" id="PF11969">
    <property type="entry name" value="DcpS_C"/>
    <property type="match status" value="1"/>
</dbReference>
<dbReference type="PROSITE" id="PS00892">
    <property type="entry name" value="HIT_1"/>
    <property type="match status" value="1"/>
</dbReference>
<dbReference type="AlphaFoldDB" id="A0A1G2G9R0"/>
<dbReference type="PANTHER" id="PTHR23089">
    <property type="entry name" value="HISTIDINE TRIAD HIT PROTEIN"/>
    <property type="match status" value="1"/>
</dbReference>
<evidence type="ECO:0000259" key="4">
    <source>
        <dbReference type="PROSITE" id="PS51084"/>
    </source>
</evidence>
<evidence type="ECO:0000256" key="2">
    <source>
        <dbReference type="PIRSR" id="PIRSR601310-3"/>
    </source>
</evidence>
<name>A0A1G2G9R0_9BACT</name>
<protein>
    <submittedName>
        <fullName evidence="5">Histidine triad nucleotide-binding protein</fullName>
    </submittedName>
</protein>
<dbReference type="InterPro" id="IPR001310">
    <property type="entry name" value="Histidine_triad_HIT"/>
</dbReference>